<reference evidence="1 2" key="1">
    <citation type="submission" date="2023-04" db="EMBL/GenBank/DDBJ databases">
        <title>Ectobacillus antri isolated from activated sludge.</title>
        <authorList>
            <person name="Yan P."/>
            <person name="Liu X."/>
        </authorList>
    </citation>
    <scope>NUCLEOTIDE SEQUENCE [LARGE SCALE GENOMIC DNA]</scope>
    <source>
        <strain evidence="1 2">C18H</strain>
    </source>
</reference>
<sequence>MQWFVIVPAVLLLLFLLVLVTKISITIMAGYTPQEQRVFVRVRIWFFRYTVNVLELIEKKKTTGDQEPTQSDDDSPSFSTWLERLPELIKSAGDIHTIIKGFLRSVRIKKFLWRSYIGTGDAAYTGITAGGLWSVKGIILGILSTYMKIAKAPELEVTPVFQGEITTSQLECTITFRIGKAVLTAIKLFRYIRKKKPVFTGHDADVRG</sequence>
<evidence type="ECO:0000313" key="1">
    <source>
        <dbReference type="EMBL" id="MDG5753557.1"/>
    </source>
</evidence>
<dbReference type="RefSeq" id="WP_278018018.1">
    <property type="nucleotide sequence ID" value="NZ_JARRRY010000002.1"/>
</dbReference>
<dbReference type="Pfam" id="PF11167">
    <property type="entry name" value="DUF2953"/>
    <property type="match status" value="1"/>
</dbReference>
<dbReference type="Proteomes" id="UP001218246">
    <property type="component" value="Unassembled WGS sequence"/>
</dbReference>
<dbReference type="InterPro" id="IPR021338">
    <property type="entry name" value="DUF2953"/>
</dbReference>
<name>A0ABT6H2K8_9BACI</name>
<dbReference type="EMBL" id="JARULN010000003">
    <property type="protein sequence ID" value="MDG5753557.1"/>
    <property type="molecule type" value="Genomic_DNA"/>
</dbReference>
<organism evidence="1 2">
    <name type="scientific">Ectobacillus antri</name>
    <dbReference type="NCBI Taxonomy" id="2486280"/>
    <lineage>
        <taxon>Bacteria</taxon>
        <taxon>Bacillati</taxon>
        <taxon>Bacillota</taxon>
        <taxon>Bacilli</taxon>
        <taxon>Bacillales</taxon>
        <taxon>Bacillaceae</taxon>
        <taxon>Ectobacillus</taxon>
    </lineage>
</organism>
<keyword evidence="2" id="KW-1185">Reference proteome</keyword>
<accession>A0ABT6H2K8</accession>
<evidence type="ECO:0000313" key="2">
    <source>
        <dbReference type="Proteomes" id="UP001218246"/>
    </source>
</evidence>
<gene>
    <name evidence="1" type="ORF">P6P90_06150</name>
</gene>
<proteinExistence type="predicted"/>
<protein>
    <submittedName>
        <fullName evidence="1">DUF2953 domain-containing protein</fullName>
    </submittedName>
</protein>
<comment type="caution">
    <text evidence="1">The sequence shown here is derived from an EMBL/GenBank/DDBJ whole genome shotgun (WGS) entry which is preliminary data.</text>
</comment>